<organism evidence="2">
    <name type="scientific">Rhipicephalus microplus</name>
    <name type="common">Cattle tick</name>
    <name type="synonym">Boophilus microplus</name>
    <dbReference type="NCBI Taxonomy" id="6941"/>
    <lineage>
        <taxon>Eukaryota</taxon>
        <taxon>Metazoa</taxon>
        <taxon>Ecdysozoa</taxon>
        <taxon>Arthropoda</taxon>
        <taxon>Chelicerata</taxon>
        <taxon>Arachnida</taxon>
        <taxon>Acari</taxon>
        <taxon>Parasitiformes</taxon>
        <taxon>Ixodida</taxon>
        <taxon>Ixodoidea</taxon>
        <taxon>Ixodidae</taxon>
        <taxon>Rhipicephalinae</taxon>
        <taxon>Rhipicephalus</taxon>
        <taxon>Boophilus</taxon>
    </lineage>
</organism>
<evidence type="ECO:0000256" key="1">
    <source>
        <dbReference type="SAM" id="SignalP"/>
    </source>
</evidence>
<keyword evidence="1" id="KW-0732">Signal</keyword>
<name>A0A6G5A2T9_RHIMP</name>
<feature type="signal peptide" evidence="1">
    <location>
        <begin position="1"/>
        <end position="16"/>
    </location>
</feature>
<protein>
    <submittedName>
        <fullName evidence="2">Putative secreted protein</fullName>
    </submittedName>
</protein>
<evidence type="ECO:0000313" key="2">
    <source>
        <dbReference type="EMBL" id="NIE45284.1"/>
    </source>
</evidence>
<dbReference type="EMBL" id="GIKN01003011">
    <property type="protein sequence ID" value="NIE45284.1"/>
    <property type="molecule type" value="Transcribed_RNA"/>
</dbReference>
<accession>A0A6G5A2T9</accession>
<feature type="chain" id="PRO_5026032720" evidence="1">
    <location>
        <begin position="17"/>
        <end position="115"/>
    </location>
</feature>
<proteinExistence type="predicted"/>
<dbReference type="AlphaFoldDB" id="A0A6G5A2T9"/>
<sequence>MLSYLSFLAAYATVFAAQCNSSCSYLPSRVLRLDPRRVRRVLFTRGSNLIAFCLERPFAALAPGNPKAIAEEDPVPSFLGRESVNTATKATIAKQVVFFIINKLECSLLNDYCQT</sequence>
<reference evidence="2" key="1">
    <citation type="submission" date="2020-03" db="EMBL/GenBank/DDBJ databases">
        <title>A transcriptome and proteome of the tick Rhipicephalus microplus shaped by the genetic composition of its hosts and developmental stage.</title>
        <authorList>
            <person name="Garcia G.R."/>
            <person name="Ribeiro J.M.C."/>
            <person name="Maruyama S.R."/>
            <person name="Gardinasse L.G."/>
            <person name="Nelson K."/>
            <person name="Ferreira B.R."/>
            <person name="Andrade T.G."/>
            <person name="Santos I.K.F.M."/>
        </authorList>
    </citation>
    <scope>NUCLEOTIDE SEQUENCE</scope>
    <source>
        <strain evidence="2">NSGR</strain>
        <tissue evidence="2">Salivary glands</tissue>
    </source>
</reference>